<keyword evidence="10" id="KW-0067">ATP-binding</keyword>
<dbReference type="InterPro" id="IPR013083">
    <property type="entry name" value="Znf_RING/FYVE/PHD"/>
</dbReference>
<keyword evidence="18" id="KW-1185">Reference proteome</keyword>
<evidence type="ECO:0000256" key="7">
    <source>
        <dbReference type="ARBA" id="ARBA00022741"/>
    </source>
</evidence>
<dbReference type="CDD" id="cd16454">
    <property type="entry name" value="RING-H2_PA-TM-RING"/>
    <property type="match status" value="1"/>
</dbReference>
<evidence type="ECO:0000256" key="5">
    <source>
        <dbReference type="ARBA" id="ARBA00022598"/>
    </source>
</evidence>
<dbReference type="InterPro" id="IPR011904">
    <property type="entry name" value="Ac_CoA_lig"/>
</dbReference>
<dbReference type="Pfam" id="PF16177">
    <property type="entry name" value="ACAS_N"/>
    <property type="match status" value="1"/>
</dbReference>
<evidence type="ECO:0000256" key="14">
    <source>
        <dbReference type="PROSITE-ProRule" id="PRU00175"/>
    </source>
</evidence>
<proteinExistence type="inferred from homology"/>
<evidence type="ECO:0000256" key="2">
    <source>
        <dbReference type="ARBA" id="ARBA00006432"/>
    </source>
</evidence>
<dbReference type="InterPro" id="IPR020845">
    <property type="entry name" value="AMP-binding_CS"/>
</dbReference>
<dbReference type="NCBIfam" id="NF001208">
    <property type="entry name" value="PRK00174.1"/>
    <property type="match status" value="1"/>
</dbReference>
<dbReference type="InterPro" id="IPR032387">
    <property type="entry name" value="ACAS_N"/>
</dbReference>
<dbReference type="InterPro" id="IPR000873">
    <property type="entry name" value="AMP-dep_synth/lig_dom"/>
</dbReference>
<dbReference type="EC" id="6.2.1.17" evidence="3"/>
<dbReference type="SUPFAM" id="SSF56801">
    <property type="entry name" value="Acetyl-CoA synthetase-like"/>
    <property type="match status" value="1"/>
</dbReference>
<dbReference type="Proteomes" id="UP001158576">
    <property type="component" value="Chromosome XSR"/>
</dbReference>
<dbReference type="PANTHER" id="PTHR24095">
    <property type="entry name" value="ACETYL-COENZYME A SYNTHETASE"/>
    <property type="match status" value="1"/>
</dbReference>
<organism evidence="17 18">
    <name type="scientific">Oikopleura dioica</name>
    <name type="common">Tunicate</name>
    <dbReference type="NCBI Taxonomy" id="34765"/>
    <lineage>
        <taxon>Eukaryota</taxon>
        <taxon>Metazoa</taxon>
        <taxon>Chordata</taxon>
        <taxon>Tunicata</taxon>
        <taxon>Appendicularia</taxon>
        <taxon>Copelata</taxon>
        <taxon>Oikopleuridae</taxon>
        <taxon>Oikopleura</taxon>
    </lineage>
</organism>
<feature type="region of interest" description="Disordered" evidence="15">
    <location>
        <begin position="178"/>
        <end position="201"/>
    </location>
</feature>
<dbReference type="Gene3D" id="3.30.40.10">
    <property type="entry name" value="Zinc/RING finger domain, C3HC4 (zinc finger)"/>
    <property type="match status" value="1"/>
</dbReference>
<evidence type="ECO:0000256" key="1">
    <source>
        <dbReference type="ARBA" id="ARBA00001884"/>
    </source>
</evidence>
<dbReference type="InterPro" id="IPR042099">
    <property type="entry name" value="ANL_N_sf"/>
</dbReference>
<evidence type="ECO:0000256" key="8">
    <source>
        <dbReference type="ARBA" id="ARBA00022771"/>
    </source>
</evidence>
<keyword evidence="8 14" id="KW-0863">Zinc-finger</keyword>
<evidence type="ECO:0000256" key="12">
    <source>
        <dbReference type="ARBA" id="ARBA00029726"/>
    </source>
</evidence>
<keyword evidence="9" id="KW-0862">Zinc</keyword>
<dbReference type="PANTHER" id="PTHR24095:SF14">
    <property type="entry name" value="ACETYL-COENZYME A SYNTHETASE 1"/>
    <property type="match status" value="1"/>
</dbReference>
<evidence type="ECO:0000256" key="4">
    <source>
        <dbReference type="ARBA" id="ARBA00013275"/>
    </source>
</evidence>
<evidence type="ECO:0000313" key="17">
    <source>
        <dbReference type="EMBL" id="CAG5099349.1"/>
    </source>
</evidence>
<dbReference type="PROSITE" id="PS00455">
    <property type="entry name" value="AMP_BINDING"/>
    <property type="match status" value="1"/>
</dbReference>
<keyword evidence="6" id="KW-0479">Metal-binding</keyword>
<evidence type="ECO:0000259" key="16">
    <source>
        <dbReference type="PROSITE" id="PS50089"/>
    </source>
</evidence>
<feature type="compositionally biased region" description="Basic and acidic residues" evidence="15">
    <location>
        <begin position="120"/>
        <end position="141"/>
    </location>
</feature>
<dbReference type="InterPro" id="IPR045851">
    <property type="entry name" value="AMP-bd_C_sf"/>
</dbReference>
<feature type="compositionally biased region" description="Polar residues" evidence="15">
    <location>
        <begin position="28"/>
        <end position="44"/>
    </location>
</feature>
<feature type="region of interest" description="Disordered" evidence="15">
    <location>
        <begin position="27"/>
        <end position="94"/>
    </location>
</feature>
<dbReference type="InterPro" id="IPR025110">
    <property type="entry name" value="AMP-bd_C"/>
</dbReference>
<dbReference type="Gene3D" id="3.30.300.30">
    <property type="match status" value="1"/>
</dbReference>
<feature type="compositionally biased region" description="Acidic residues" evidence="15">
    <location>
        <begin position="68"/>
        <end position="79"/>
    </location>
</feature>
<dbReference type="EC" id="6.2.1.1" evidence="4"/>
<keyword evidence="11" id="KW-0443">Lipid metabolism</keyword>
<comment type="catalytic activity">
    <reaction evidence="13">
        <text>propanoate + ATP + CoA = propanoyl-CoA + AMP + diphosphate</text>
        <dbReference type="Rhea" id="RHEA:20373"/>
        <dbReference type="ChEBI" id="CHEBI:17272"/>
        <dbReference type="ChEBI" id="CHEBI:30616"/>
        <dbReference type="ChEBI" id="CHEBI:33019"/>
        <dbReference type="ChEBI" id="CHEBI:57287"/>
        <dbReference type="ChEBI" id="CHEBI:57392"/>
        <dbReference type="ChEBI" id="CHEBI:456215"/>
        <dbReference type="EC" id="6.2.1.17"/>
    </reaction>
    <physiologicalReaction direction="left-to-right" evidence="13">
        <dbReference type="Rhea" id="RHEA:20374"/>
    </physiologicalReaction>
</comment>
<dbReference type="Pfam" id="PF00501">
    <property type="entry name" value="AMP-binding"/>
    <property type="match status" value="1"/>
</dbReference>
<dbReference type="Gene3D" id="3.40.50.12780">
    <property type="entry name" value="N-terminal domain of ligase-like"/>
    <property type="match status" value="1"/>
</dbReference>
<evidence type="ECO:0000313" key="18">
    <source>
        <dbReference type="Proteomes" id="UP001158576"/>
    </source>
</evidence>
<evidence type="ECO:0000256" key="10">
    <source>
        <dbReference type="ARBA" id="ARBA00022840"/>
    </source>
</evidence>
<keyword evidence="7" id="KW-0547">Nucleotide-binding</keyword>
<evidence type="ECO:0000256" key="11">
    <source>
        <dbReference type="ARBA" id="ARBA00023098"/>
    </source>
</evidence>
<dbReference type="EMBL" id="OU015569">
    <property type="protein sequence ID" value="CAG5099349.1"/>
    <property type="molecule type" value="Genomic_DNA"/>
</dbReference>
<sequence>MSQSLFNSTIDAIRLVEQYERDEALARQLQNSENPGQAQSSSRTGFGGNTRITTELPPINEGVIDLTGSDDEEDEDESTDISHNTAAESDASNAQIENLEARAWERRRPIQRINAMNRRMMQEPVEHDTRPSTSRTDRQSDPQDNNIGLRQAALQTATPGTSRQGPSVRIFRRNAAERRIEPFPSAPRRHQHNLASNRLLPPSVTSNSGACSATVSSHNSIGLRQDQIKRLPSQSLDETLAGDTCPVCMDEMSTDNTVRRLPCLHVLHKGCIDPWLKKSKECPICKFDISSAIHLKEFPEFSHLQSYEDIYNYSISNHEEFWATVARSSLSWEKPFTIAGNSNFSEGRISWFPDGELNASVNCVDRHAQEDPERTAFIWEGDDPDQVERISYGELLTLVNKIANVLKDAGVQKGDAVSIYLPSCIQAAAVMISCARIGAPHAVVFAGFSADALADRINDCGAKVLITMDGSMRGGKTVPLKEIADSAIQNCPGLEKCFVFNRIGKKTGAFLKNKIDVDMDDAIRFSNSTCEPEIVNAEHPLYYLYTSGSTGKPKGLVHTTGGYLAHCALAHKHAYQWKEGDIFGCMADIGWAVGHGISIYGNLVSGGTELLFESLPTFPDPGRYWSMVEKYKINQFFSAPTAYRMLMQSGNEWVEKYDRSSLKTIMVAGEMCNEAAWWWLHDVVGEGKATVIDCWWQTETGNCMLTPSPGPVGETLAPSKCTRGFYGVDPVLVDEQGKEISANEKKGDLCIRHPVPGMARAIYKDEERFIKSYFKRYPGMYETGDAAIRDSKGRLQITGRVDDIINIAGHRISTKEIEEVVLSNKNVSEGAVISIPHEIKGETTVAFVVPLDTKMNSSSESKLREALTADISLQIAKFAVPSAIYLVQALPVTRSGKLMRRILRSLAVESEELGDTSTLVNPISVEEIKKTIAEKSN</sequence>
<protein>
    <recommendedName>
        <fullName evidence="12">Propionate--CoA ligase</fullName>
        <ecNumber evidence="4">6.2.1.1</ecNumber>
        <ecNumber evidence="3">6.2.1.17</ecNumber>
    </recommendedName>
</protein>
<evidence type="ECO:0000256" key="6">
    <source>
        <dbReference type="ARBA" id="ARBA00022723"/>
    </source>
</evidence>
<keyword evidence="5" id="KW-0436">Ligase</keyword>
<evidence type="ECO:0000256" key="15">
    <source>
        <dbReference type="SAM" id="MobiDB-lite"/>
    </source>
</evidence>
<dbReference type="Pfam" id="PF13193">
    <property type="entry name" value="AMP-binding_C"/>
    <property type="match status" value="1"/>
</dbReference>
<feature type="region of interest" description="Disordered" evidence="15">
    <location>
        <begin position="115"/>
        <end position="145"/>
    </location>
</feature>
<comment type="similarity">
    <text evidence="2">Belongs to the ATP-dependent AMP-binding enzyme family.</text>
</comment>
<accession>A0ABN7SKG1</accession>
<dbReference type="InterPro" id="IPR001841">
    <property type="entry name" value="Znf_RING"/>
</dbReference>
<dbReference type="SUPFAM" id="SSF57850">
    <property type="entry name" value="RING/U-box"/>
    <property type="match status" value="1"/>
</dbReference>
<gene>
    <name evidence="17" type="ORF">OKIOD_LOCUS8028</name>
</gene>
<evidence type="ECO:0000256" key="3">
    <source>
        <dbReference type="ARBA" id="ARBA00012985"/>
    </source>
</evidence>
<comment type="catalytic activity">
    <reaction evidence="1">
        <text>acetate + ATP + CoA = acetyl-CoA + AMP + diphosphate</text>
        <dbReference type="Rhea" id="RHEA:23176"/>
        <dbReference type="ChEBI" id="CHEBI:30089"/>
        <dbReference type="ChEBI" id="CHEBI:30616"/>
        <dbReference type="ChEBI" id="CHEBI:33019"/>
        <dbReference type="ChEBI" id="CHEBI:57287"/>
        <dbReference type="ChEBI" id="CHEBI:57288"/>
        <dbReference type="ChEBI" id="CHEBI:456215"/>
        <dbReference type="EC" id="6.2.1.1"/>
    </reaction>
    <physiologicalReaction direction="left-to-right" evidence="1">
        <dbReference type="Rhea" id="RHEA:23177"/>
    </physiologicalReaction>
</comment>
<feature type="compositionally biased region" description="Polar residues" evidence="15">
    <location>
        <begin position="81"/>
        <end position="94"/>
    </location>
</feature>
<dbReference type="SMART" id="SM00184">
    <property type="entry name" value="RING"/>
    <property type="match status" value="1"/>
</dbReference>
<feature type="domain" description="RING-type" evidence="16">
    <location>
        <begin position="245"/>
        <end position="286"/>
    </location>
</feature>
<evidence type="ECO:0000256" key="9">
    <source>
        <dbReference type="ARBA" id="ARBA00022833"/>
    </source>
</evidence>
<dbReference type="NCBIfam" id="TIGR02188">
    <property type="entry name" value="Ac_CoA_lig_AcsA"/>
    <property type="match status" value="1"/>
</dbReference>
<evidence type="ECO:0000256" key="13">
    <source>
        <dbReference type="ARBA" id="ARBA00049004"/>
    </source>
</evidence>
<reference evidence="17 18" key="1">
    <citation type="submission" date="2021-04" db="EMBL/GenBank/DDBJ databases">
        <authorList>
            <person name="Bliznina A."/>
        </authorList>
    </citation>
    <scope>NUCLEOTIDE SEQUENCE [LARGE SCALE GENOMIC DNA]</scope>
</reference>
<name>A0ABN7SKG1_OIKDI</name>
<dbReference type="Pfam" id="PF13639">
    <property type="entry name" value="zf-RING_2"/>
    <property type="match status" value="1"/>
</dbReference>
<dbReference type="PROSITE" id="PS50089">
    <property type="entry name" value="ZF_RING_2"/>
    <property type="match status" value="1"/>
</dbReference>